<protein>
    <submittedName>
        <fullName evidence="2">Uncharacterized protein</fullName>
    </submittedName>
</protein>
<feature type="compositionally biased region" description="Basic and acidic residues" evidence="1">
    <location>
        <begin position="72"/>
        <end position="81"/>
    </location>
</feature>
<dbReference type="EMBL" id="JAWZYT010001924">
    <property type="protein sequence ID" value="KAK4308141.1"/>
    <property type="molecule type" value="Genomic_DNA"/>
</dbReference>
<gene>
    <name evidence="2" type="ORF">Pmani_020139</name>
</gene>
<organism evidence="2 3">
    <name type="scientific">Petrolisthes manimaculis</name>
    <dbReference type="NCBI Taxonomy" id="1843537"/>
    <lineage>
        <taxon>Eukaryota</taxon>
        <taxon>Metazoa</taxon>
        <taxon>Ecdysozoa</taxon>
        <taxon>Arthropoda</taxon>
        <taxon>Crustacea</taxon>
        <taxon>Multicrustacea</taxon>
        <taxon>Malacostraca</taxon>
        <taxon>Eumalacostraca</taxon>
        <taxon>Eucarida</taxon>
        <taxon>Decapoda</taxon>
        <taxon>Pleocyemata</taxon>
        <taxon>Anomura</taxon>
        <taxon>Galatheoidea</taxon>
        <taxon>Porcellanidae</taxon>
        <taxon>Petrolisthes</taxon>
    </lineage>
</organism>
<evidence type="ECO:0000313" key="2">
    <source>
        <dbReference type="EMBL" id="KAK4308141.1"/>
    </source>
</evidence>
<reference evidence="2" key="1">
    <citation type="submission" date="2023-11" db="EMBL/GenBank/DDBJ databases">
        <title>Genome assemblies of two species of porcelain crab, Petrolisthes cinctipes and Petrolisthes manimaculis (Anomura: Porcellanidae).</title>
        <authorList>
            <person name="Angst P."/>
        </authorList>
    </citation>
    <scope>NUCLEOTIDE SEQUENCE</scope>
    <source>
        <strain evidence="2">PB745_02</strain>
        <tissue evidence="2">Gill</tissue>
    </source>
</reference>
<comment type="caution">
    <text evidence="2">The sequence shown here is derived from an EMBL/GenBank/DDBJ whole genome shotgun (WGS) entry which is preliminary data.</text>
</comment>
<name>A0AAE1PIB3_9EUCA</name>
<dbReference type="AlphaFoldDB" id="A0AAE1PIB3"/>
<accession>A0AAE1PIB3</accession>
<sequence>MCKRENTLRRCGDDVSWINTDWYRTTRKERTCRKGVRSVKVVKVKGERRWKSSIFGLVDMQVKVMGRGGNTIRREKGKSNKETSGNPEPPQLPTCHKDSHTLSRRLTLQFLLSGSVSVNAEPSTRERCLKSRSM</sequence>
<dbReference type="Proteomes" id="UP001292094">
    <property type="component" value="Unassembled WGS sequence"/>
</dbReference>
<evidence type="ECO:0000256" key="1">
    <source>
        <dbReference type="SAM" id="MobiDB-lite"/>
    </source>
</evidence>
<evidence type="ECO:0000313" key="3">
    <source>
        <dbReference type="Proteomes" id="UP001292094"/>
    </source>
</evidence>
<keyword evidence="3" id="KW-1185">Reference proteome</keyword>
<feature type="region of interest" description="Disordered" evidence="1">
    <location>
        <begin position="66"/>
        <end position="99"/>
    </location>
</feature>
<proteinExistence type="predicted"/>